<keyword evidence="4" id="KW-1185">Reference proteome</keyword>
<comment type="caution">
    <text evidence="3">The sequence shown here is derived from an EMBL/GenBank/DDBJ whole genome shotgun (WGS) entry which is preliminary data.</text>
</comment>
<keyword evidence="1" id="KW-1133">Transmembrane helix</keyword>
<sequence>MVKMQSVLQSAFLWLALLSSLLALPTQAANLVASVSKNKVVKNEVIQLRVVSSDKAASDALDFSQLEPDFFVGQPSFASSTNIINGNYSQRSEWTVAIAAQRTGIITIPSFQLGNAQTAPIAIQVTEDERQPAQEELVEVRSKIERTQLYPGESALFHAQLIIKEDVRRLRDPNITPPKVDGMRIESASEPKQYPSVLNGVEVTIVEQTFRITAEQAGDFTLSEPVLKGALLYGNQYRGNTRLIPLLTQPKTYAIKVLEKPVDYQGFWLPTPKLSLTQSWQDEQETLESQSQYTTQVGHAITRELRLQVSGLTQQQLPNFNIHYPDSISVYAEKPQFTTLDNGDTVMTLKQVLIPRQAGEVTLPEVSLRWWNTQTQLEQMSQVSGLTLQVQPSQETPLLPTPTAQPTTPDVKTVTDAGYWPYLTLLFALLWLASSIIALIQWRARTQQPKVDPTQWVPSSTYQALMLAIERQDLLVLSQAVRAWQNEVTLDKDEQQVLAGLLLKLQQACYSETPQKPDFSELKNWIVAKQKQQRKANNHKPSELAPL</sequence>
<dbReference type="Proteomes" id="UP000053748">
    <property type="component" value="Unassembled WGS sequence"/>
</dbReference>
<dbReference type="AlphaFoldDB" id="A0A2J9VL14"/>
<proteinExistence type="predicted"/>
<evidence type="ECO:0000313" key="3">
    <source>
        <dbReference type="EMBL" id="PNM64464.1"/>
    </source>
</evidence>
<feature type="signal peptide" evidence="2">
    <location>
        <begin position="1"/>
        <end position="28"/>
    </location>
</feature>
<dbReference type="PANTHER" id="PTHR40940:SF1">
    <property type="entry name" value="PROTEIN BATD"/>
    <property type="match status" value="1"/>
</dbReference>
<dbReference type="InterPro" id="IPR025738">
    <property type="entry name" value="BatD"/>
</dbReference>
<protein>
    <submittedName>
        <fullName evidence="3">Aerotolerance protein BatD</fullName>
    </submittedName>
</protein>
<name>A0A2J9VL14_VIBMI</name>
<dbReference type="EMBL" id="LOSJ02000001">
    <property type="protein sequence ID" value="PNM64464.1"/>
    <property type="molecule type" value="Genomic_DNA"/>
</dbReference>
<keyword evidence="1" id="KW-0812">Transmembrane</keyword>
<organism evidence="3 4">
    <name type="scientific">Vibrio mimicus</name>
    <dbReference type="NCBI Taxonomy" id="674"/>
    <lineage>
        <taxon>Bacteria</taxon>
        <taxon>Pseudomonadati</taxon>
        <taxon>Pseudomonadota</taxon>
        <taxon>Gammaproteobacteria</taxon>
        <taxon>Vibrionales</taxon>
        <taxon>Vibrionaceae</taxon>
        <taxon>Vibrio</taxon>
    </lineage>
</organism>
<gene>
    <name evidence="3" type="ORF">AL544_006005</name>
</gene>
<keyword evidence="1" id="KW-0472">Membrane</keyword>
<dbReference type="OrthoDB" id="5293418at2"/>
<dbReference type="STRING" id="674.VM_17930"/>
<evidence type="ECO:0000256" key="1">
    <source>
        <dbReference type="SAM" id="Phobius"/>
    </source>
</evidence>
<dbReference type="RefSeq" id="WP_000240266.1">
    <property type="nucleotide sequence ID" value="NZ_CAWMSS010000002.1"/>
</dbReference>
<reference evidence="3" key="1">
    <citation type="submission" date="2017-12" db="EMBL/GenBank/DDBJ databases">
        <title>FDA dAtabase for Regulatory Grade micrObial Sequences (FDA-ARGOS): Supporting development and validation of Infectious Disease Dx tests.</title>
        <authorList>
            <person name="Hoffmann M."/>
            <person name="Allard M."/>
            <person name="Evans P."/>
            <person name="Brown E."/>
            <person name="Tallon L.J."/>
            <person name="Sadzewicz L."/>
            <person name="Sengamalay N."/>
            <person name="Ott S."/>
            <person name="Godinez A."/>
            <person name="Nagaraj S."/>
            <person name="Vavikolanu K."/>
            <person name="Aluvathingal J."/>
            <person name="Nadendla S."/>
            <person name="Hobson J."/>
            <person name="Sichtig H."/>
        </authorList>
    </citation>
    <scope>NUCLEOTIDE SEQUENCE [LARGE SCALE GENOMIC DNA]</scope>
    <source>
        <strain evidence="3">FDAARGOS_113</strain>
    </source>
</reference>
<accession>A0A2J9VL14</accession>
<feature type="chain" id="PRO_5014443798" evidence="2">
    <location>
        <begin position="29"/>
        <end position="547"/>
    </location>
</feature>
<dbReference type="PANTHER" id="PTHR40940">
    <property type="entry name" value="PROTEIN BATD-RELATED"/>
    <property type="match status" value="1"/>
</dbReference>
<evidence type="ECO:0000256" key="2">
    <source>
        <dbReference type="SAM" id="SignalP"/>
    </source>
</evidence>
<feature type="transmembrane region" description="Helical" evidence="1">
    <location>
        <begin position="419"/>
        <end position="440"/>
    </location>
</feature>
<dbReference type="Pfam" id="PF13584">
    <property type="entry name" value="BatD"/>
    <property type="match status" value="1"/>
</dbReference>
<evidence type="ECO:0000313" key="4">
    <source>
        <dbReference type="Proteomes" id="UP000053748"/>
    </source>
</evidence>
<keyword evidence="2" id="KW-0732">Signal</keyword>